<dbReference type="GO" id="GO:0008168">
    <property type="term" value="F:methyltransferase activity"/>
    <property type="evidence" value="ECO:0007669"/>
    <property type="project" value="UniProtKB-KW"/>
</dbReference>
<dbReference type="RefSeq" id="WP_246131551.1">
    <property type="nucleotide sequence ID" value="NZ_VNHU01000012.1"/>
</dbReference>
<keyword evidence="1" id="KW-0489">Methyltransferase</keyword>
<dbReference type="AlphaFoldDB" id="A0A5S5BVW4"/>
<gene>
    <name evidence="1" type="ORF">BD809_11248</name>
</gene>
<dbReference type="GO" id="GO:0032259">
    <property type="term" value="P:methylation"/>
    <property type="evidence" value="ECO:0007669"/>
    <property type="project" value="UniProtKB-KW"/>
</dbReference>
<dbReference type="SUPFAM" id="SSF53335">
    <property type="entry name" value="S-adenosyl-L-methionine-dependent methyltransferases"/>
    <property type="match status" value="1"/>
</dbReference>
<dbReference type="CDD" id="cd02440">
    <property type="entry name" value="AdoMet_MTases"/>
    <property type="match status" value="1"/>
</dbReference>
<dbReference type="EMBL" id="VNHU01000012">
    <property type="protein sequence ID" value="TYP70456.1"/>
    <property type="molecule type" value="Genomic_DNA"/>
</dbReference>
<dbReference type="PANTHER" id="PTHR43861:SF6">
    <property type="entry name" value="METHYLTRANSFERASE TYPE 11"/>
    <property type="match status" value="1"/>
</dbReference>
<keyword evidence="1" id="KW-0808">Transferase</keyword>
<dbReference type="Pfam" id="PF13489">
    <property type="entry name" value="Methyltransf_23"/>
    <property type="match status" value="1"/>
</dbReference>
<proteinExistence type="predicted"/>
<keyword evidence="2" id="KW-1185">Reference proteome</keyword>
<dbReference type="Gene3D" id="3.40.50.150">
    <property type="entry name" value="Vaccinia Virus protein VP39"/>
    <property type="match status" value="1"/>
</dbReference>
<protein>
    <submittedName>
        <fullName evidence="1">Methyltransferase family protein</fullName>
    </submittedName>
</protein>
<organism evidence="1 2">
    <name type="scientific">Aquimarina intermedia</name>
    <dbReference type="NCBI Taxonomy" id="350814"/>
    <lineage>
        <taxon>Bacteria</taxon>
        <taxon>Pseudomonadati</taxon>
        <taxon>Bacteroidota</taxon>
        <taxon>Flavobacteriia</taxon>
        <taxon>Flavobacteriales</taxon>
        <taxon>Flavobacteriaceae</taxon>
        <taxon>Aquimarina</taxon>
    </lineage>
</organism>
<sequence>MDYENKPNGYYDNIRYEMIKYLPKEPKRIIDIGCGNGAYAEVLKQQTGAEVWGIEYVDKEATVAATKLDKVFSGRCEDYLDELPNSYFDAIYFNDVLEHLVDPDMVLDKIKYKLAPNGVLISSIPNVRYHNTFLRVLVQKDWRYEDFGVMDRTHLRFFTKKSIKRMYEDLDYTVMIHEGINRSRSIKPYLYNILTLFTQLDIRYPQYASVVKFNKESF</sequence>
<dbReference type="Proteomes" id="UP000324376">
    <property type="component" value="Unassembled WGS sequence"/>
</dbReference>
<comment type="caution">
    <text evidence="1">The sequence shown here is derived from an EMBL/GenBank/DDBJ whole genome shotgun (WGS) entry which is preliminary data.</text>
</comment>
<dbReference type="InterPro" id="IPR029063">
    <property type="entry name" value="SAM-dependent_MTases_sf"/>
</dbReference>
<accession>A0A5S5BVW4</accession>
<evidence type="ECO:0000313" key="1">
    <source>
        <dbReference type="EMBL" id="TYP70456.1"/>
    </source>
</evidence>
<evidence type="ECO:0000313" key="2">
    <source>
        <dbReference type="Proteomes" id="UP000324376"/>
    </source>
</evidence>
<reference evidence="1 2" key="1">
    <citation type="submission" date="2019-07" db="EMBL/GenBank/DDBJ databases">
        <title>Genomic Encyclopedia of Archaeal and Bacterial Type Strains, Phase II (KMG-II): from individual species to whole genera.</title>
        <authorList>
            <person name="Goeker M."/>
        </authorList>
    </citation>
    <scope>NUCLEOTIDE SEQUENCE [LARGE SCALE GENOMIC DNA]</scope>
    <source>
        <strain evidence="1 2">DSM 17527</strain>
    </source>
</reference>
<name>A0A5S5BVW4_9FLAO</name>
<dbReference type="PANTHER" id="PTHR43861">
    <property type="entry name" value="TRANS-ACONITATE 2-METHYLTRANSFERASE-RELATED"/>
    <property type="match status" value="1"/>
</dbReference>